<proteinExistence type="predicted"/>
<gene>
    <name evidence="2" type="ORF">MTR67_029342</name>
</gene>
<dbReference type="PANTHER" id="PTHR31659:SF0">
    <property type="entry name" value="EMB|CAB61945.1"/>
    <property type="match status" value="1"/>
</dbReference>
<dbReference type="InterPro" id="IPR008004">
    <property type="entry name" value="OCTOPUS-like"/>
</dbReference>
<feature type="region of interest" description="Disordered" evidence="1">
    <location>
        <begin position="364"/>
        <end position="394"/>
    </location>
</feature>
<feature type="region of interest" description="Disordered" evidence="1">
    <location>
        <begin position="482"/>
        <end position="513"/>
    </location>
</feature>
<keyword evidence="3" id="KW-1185">Reference proteome</keyword>
<evidence type="ECO:0000313" key="2">
    <source>
        <dbReference type="EMBL" id="WMV35957.1"/>
    </source>
</evidence>
<protein>
    <submittedName>
        <fullName evidence="2">Uncharacterized protein</fullName>
    </submittedName>
</protein>
<sequence>MTRTTSQNRTRTRTRRLSACYRHPSEPVTGICAACLRERLSGLDSSADSELSIVPTFSNSFENPDADNGPEPGPGPGPGFDGSRSKAATSSFSPDLRRCRSVSTARCEGSCSWSEPRRRSCDDRSSRNTLVNLFGVDDEVGGPNAGFNVESKNLGLANLSDNVCQSIVEHKESEEVRVRADALVRIEDIDEDTQDGELKTMKEFIDLEFHTKNQKSRDFRDIAVNFREATSVFSKKLQKWRQKQREKKLNSRSAEGNDRFSAGNSKLIGYKSKDSRSEIGECAMGRRSCDTEPRFSVDAGRLSLDGPGISIDEPRASWDGYMVARTIPRLTPMLSVVENVLLGNGNGFDRHRASLDGQMQAIVEDESSSGGSGQSNSDSSSSQRGSSFDRSSSVQSFGKRTLDLEVNEGKYMSNSSSAHVKLVITERELKDWRLNSIKDDNLNKYESFPKNGIVAESCDPKKGSKKPARWREVFNLFGNKQKLNNNKGETRKGEGETISSVTDSNGKQGDKGYDNVKEAAQWRLSRSSSIVGARKSCSSSYIPARNSCSSAFDQPRNSCDMTELNYSKKKVAERAASANFGRDAFVLDRNRSVKCSSNDIDNGTLPFYLMPLRTSRSRRFTENKLTKPLHATGNGLH</sequence>
<dbReference type="Pfam" id="PF05340">
    <property type="entry name" value="DUF740"/>
    <property type="match status" value="2"/>
</dbReference>
<evidence type="ECO:0000313" key="3">
    <source>
        <dbReference type="Proteomes" id="UP001234989"/>
    </source>
</evidence>
<evidence type="ECO:0000256" key="1">
    <source>
        <dbReference type="SAM" id="MobiDB-lite"/>
    </source>
</evidence>
<dbReference type="EMBL" id="CP133617">
    <property type="protein sequence ID" value="WMV35957.1"/>
    <property type="molecule type" value="Genomic_DNA"/>
</dbReference>
<dbReference type="AlphaFoldDB" id="A0AAF0R8Z7"/>
<accession>A0AAF0R8Z7</accession>
<dbReference type="PANTHER" id="PTHR31659">
    <property type="entry name" value="PROTEIN: UPF0503-LIKE PROTEIN, PUTATIVE (DUF740)-RELATED"/>
    <property type="match status" value="1"/>
</dbReference>
<reference evidence="2" key="1">
    <citation type="submission" date="2023-08" db="EMBL/GenBank/DDBJ databases">
        <title>A de novo genome assembly of Solanum verrucosum Schlechtendal, a Mexican diploid species geographically isolated from the other diploid A-genome species in potato relatives.</title>
        <authorList>
            <person name="Hosaka K."/>
        </authorList>
    </citation>
    <scope>NUCLEOTIDE SEQUENCE</scope>
    <source>
        <tissue evidence="2">Young leaves</tissue>
    </source>
</reference>
<name>A0AAF0R8Z7_SOLVR</name>
<feature type="compositionally biased region" description="Polar residues" evidence="1">
    <location>
        <begin position="497"/>
        <end position="507"/>
    </location>
</feature>
<organism evidence="2 3">
    <name type="scientific">Solanum verrucosum</name>
    <dbReference type="NCBI Taxonomy" id="315347"/>
    <lineage>
        <taxon>Eukaryota</taxon>
        <taxon>Viridiplantae</taxon>
        <taxon>Streptophyta</taxon>
        <taxon>Embryophyta</taxon>
        <taxon>Tracheophyta</taxon>
        <taxon>Spermatophyta</taxon>
        <taxon>Magnoliopsida</taxon>
        <taxon>eudicotyledons</taxon>
        <taxon>Gunneridae</taxon>
        <taxon>Pentapetalae</taxon>
        <taxon>asterids</taxon>
        <taxon>lamiids</taxon>
        <taxon>Solanales</taxon>
        <taxon>Solanaceae</taxon>
        <taxon>Solanoideae</taxon>
        <taxon>Solaneae</taxon>
        <taxon>Solanum</taxon>
    </lineage>
</organism>
<feature type="compositionally biased region" description="Low complexity" evidence="1">
    <location>
        <begin position="374"/>
        <end position="394"/>
    </location>
</feature>
<dbReference type="Proteomes" id="UP001234989">
    <property type="component" value="Chromosome 6"/>
</dbReference>
<feature type="region of interest" description="Disordered" evidence="1">
    <location>
        <begin position="56"/>
        <end position="91"/>
    </location>
</feature>